<evidence type="ECO:0000313" key="3">
    <source>
        <dbReference type="EMBL" id="KAL0569972.1"/>
    </source>
</evidence>
<feature type="transmembrane region" description="Helical" evidence="2">
    <location>
        <begin position="20"/>
        <end position="43"/>
    </location>
</feature>
<protein>
    <submittedName>
        <fullName evidence="3">Uncharacterized protein</fullName>
    </submittedName>
</protein>
<sequence length="385" mass="42458">MAQPDALLLQDIGSNLVIKVARVVAETVCYGVYLVLIYFFIGIFHRRQLHTLRSIFLAAVVTVMFLGCSAFLAMDIADLVVRMRVVFVKNPDAMLQDKEDQADAITEPLLWTGEMLFIFMAIYVQLTLGDSVVVWRTWALYRDQLKVLVVPFLTLTGSFIAALYELGCDLKTHWALLSNDPSAGSVGAASCAKADTTSFSMSFATNIICTGLIIYRAWEHRQYMRKQLGGQHQRTQVDRVLTLFCESGSIYLILYILQAIPIYGGSPSPDALIALEIINAIVQQAMGMYPTTIVVICQLQRSLWDTFEVPSISVHGSASTSTAREPGFIQFAHPQTRTMTSTTSGSGSGAGGGSRNRYQLPTFPTSSSGVIDIIDIRVEPEKKEE</sequence>
<reference evidence="3 4" key="1">
    <citation type="submission" date="2024-02" db="EMBL/GenBank/DDBJ databases">
        <title>A draft genome for the cacao thread blight pathogen Marasmius crinis-equi.</title>
        <authorList>
            <person name="Cohen S.P."/>
            <person name="Baruah I.K."/>
            <person name="Amoako-Attah I."/>
            <person name="Bukari Y."/>
            <person name="Meinhardt L.W."/>
            <person name="Bailey B.A."/>
        </authorList>
    </citation>
    <scope>NUCLEOTIDE SEQUENCE [LARGE SCALE GENOMIC DNA]</scope>
    <source>
        <strain evidence="3 4">GH-76</strain>
    </source>
</reference>
<evidence type="ECO:0000256" key="1">
    <source>
        <dbReference type="SAM" id="MobiDB-lite"/>
    </source>
</evidence>
<feature type="transmembrane region" description="Helical" evidence="2">
    <location>
        <begin position="115"/>
        <end position="135"/>
    </location>
</feature>
<keyword evidence="2" id="KW-1133">Transmembrane helix</keyword>
<keyword evidence="2" id="KW-0472">Membrane</keyword>
<feature type="transmembrane region" description="Helical" evidence="2">
    <location>
        <begin position="55"/>
        <end position="74"/>
    </location>
</feature>
<dbReference type="EMBL" id="JBAHYK010001016">
    <property type="protein sequence ID" value="KAL0569972.1"/>
    <property type="molecule type" value="Genomic_DNA"/>
</dbReference>
<feature type="transmembrane region" description="Helical" evidence="2">
    <location>
        <begin position="239"/>
        <end position="257"/>
    </location>
</feature>
<feature type="compositionally biased region" description="Low complexity" evidence="1">
    <location>
        <begin position="336"/>
        <end position="345"/>
    </location>
</feature>
<feature type="transmembrane region" description="Helical" evidence="2">
    <location>
        <begin position="147"/>
        <end position="164"/>
    </location>
</feature>
<evidence type="ECO:0000313" key="4">
    <source>
        <dbReference type="Proteomes" id="UP001465976"/>
    </source>
</evidence>
<accession>A0ABR3F425</accession>
<proteinExistence type="predicted"/>
<evidence type="ECO:0000256" key="2">
    <source>
        <dbReference type="SAM" id="Phobius"/>
    </source>
</evidence>
<organism evidence="3 4">
    <name type="scientific">Marasmius crinis-equi</name>
    <dbReference type="NCBI Taxonomy" id="585013"/>
    <lineage>
        <taxon>Eukaryota</taxon>
        <taxon>Fungi</taxon>
        <taxon>Dikarya</taxon>
        <taxon>Basidiomycota</taxon>
        <taxon>Agaricomycotina</taxon>
        <taxon>Agaricomycetes</taxon>
        <taxon>Agaricomycetidae</taxon>
        <taxon>Agaricales</taxon>
        <taxon>Marasmiineae</taxon>
        <taxon>Marasmiaceae</taxon>
        <taxon>Marasmius</taxon>
    </lineage>
</organism>
<dbReference type="Proteomes" id="UP001465976">
    <property type="component" value="Unassembled WGS sequence"/>
</dbReference>
<keyword evidence="4" id="KW-1185">Reference proteome</keyword>
<feature type="transmembrane region" description="Helical" evidence="2">
    <location>
        <begin position="199"/>
        <end position="218"/>
    </location>
</feature>
<comment type="caution">
    <text evidence="3">The sequence shown here is derived from an EMBL/GenBank/DDBJ whole genome shotgun (WGS) entry which is preliminary data.</text>
</comment>
<feature type="region of interest" description="Disordered" evidence="1">
    <location>
        <begin position="335"/>
        <end position="357"/>
    </location>
</feature>
<keyword evidence="2" id="KW-0812">Transmembrane</keyword>
<name>A0ABR3F425_9AGAR</name>
<gene>
    <name evidence="3" type="ORF">V5O48_011990</name>
</gene>